<dbReference type="Pfam" id="PF04392">
    <property type="entry name" value="ABC_sub_bind"/>
    <property type="match status" value="1"/>
</dbReference>
<dbReference type="Proteomes" id="UP001168435">
    <property type="component" value="Unassembled WGS sequence"/>
</dbReference>
<evidence type="ECO:0000313" key="3">
    <source>
        <dbReference type="Proteomes" id="UP001168435"/>
    </source>
</evidence>
<name>A0ABT7XBF5_9ACTN</name>
<dbReference type="PROSITE" id="PS51257">
    <property type="entry name" value="PROKAR_LIPOPROTEIN"/>
    <property type="match status" value="1"/>
</dbReference>
<accession>A0ABT7XBF5</accession>
<keyword evidence="3" id="KW-1185">Reference proteome</keyword>
<gene>
    <name evidence="2" type="ORF">QVN30_00195</name>
</gene>
<dbReference type="InterPro" id="IPR007487">
    <property type="entry name" value="ABC_transpt-TYRBP-like"/>
</dbReference>
<dbReference type="PANTHER" id="PTHR35271">
    <property type="entry name" value="ABC TRANSPORTER, SUBSTRATE-BINDING LIPOPROTEIN-RELATED"/>
    <property type="match status" value="1"/>
</dbReference>
<organism evidence="2 3">
    <name type="scientific">Collinsella ihumii</name>
    <dbReference type="NCBI Taxonomy" id="1720204"/>
    <lineage>
        <taxon>Bacteria</taxon>
        <taxon>Bacillati</taxon>
        <taxon>Actinomycetota</taxon>
        <taxon>Coriobacteriia</taxon>
        <taxon>Coriobacteriales</taxon>
        <taxon>Coriobacteriaceae</taxon>
        <taxon>Collinsella</taxon>
    </lineage>
</organism>
<feature type="signal peptide" evidence="1">
    <location>
        <begin position="1"/>
        <end position="21"/>
    </location>
</feature>
<dbReference type="EMBL" id="JAUEIQ010000001">
    <property type="protein sequence ID" value="MDN0062727.1"/>
    <property type="molecule type" value="Genomic_DNA"/>
</dbReference>
<evidence type="ECO:0000256" key="1">
    <source>
        <dbReference type="SAM" id="SignalP"/>
    </source>
</evidence>
<dbReference type="SUPFAM" id="SSF53822">
    <property type="entry name" value="Periplasmic binding protein-like I"/>
    <property type="match status" value="1"/>
</dbReference>
<sequence length="337" mass="34527">MKRLKTLASAVVAGTLALALAACGGNGATTETTDEGSSTAEAATGSTYKIGVLQLTEHAALDASNEGFVAALDDAGIDYEIDQQNAQNDQSACQTIASKLVNDGDDLILTIGTPAAQAVASATSDIPIIGTAITDFAESGLVADNEAPGGNVTGSSDLTPVADQIDLLQQLVPDAKTVGLLYCTAESNSEVQIAMAEEALDEAGIAHERYTVSSSNEIQQVVESMVGKVDAVYAPTDNTIAAGMATVSMVANENDLPVIVGCDTMVEDGGLASYSINYYDLGYKAGEMAVEILTEGADPAEMPIEYLAAEDCQLIANQATADEVGIDISGLEDAEIV</sequence>
<reference evidence="2" key="2">
    <citation type="submission" date="2024-05" db="EMBL/GenBank/DDBJ databases">
        <title>Identification and characterization of horizontal gene transfer across gut microbiota members of farm animals based on homology search.</title>
        <authorList>
            <person name="Schwarzerova J."/>
            <person name="Nykrynova M."/>
            <person name="Jureckova K."/>
            <person name="Cejkova D."/>
            <person name="Rychlik I."/>
        </authorList>
    </citation>
    <scope>NUCLEOTIDE SEQUENCE</scope>
    <source>
        <strain evidence="2">176_SSukc20</strain>
    </source>
</reference>
<evidence type="ECO:0000313" key="2">
    <source>
        <dbReference type="EMBL" id="MDN0062727.1"/>
    </source>
</evidence>
<keyword evidence="1" id="KW-0732">Signal</keyword>
<dbReference type="CDD" id="cd06325">
    <property type="entry name" value="PBP1_ABC_unchar_transporter"/>
    <property type="match status" value="1"/>
</dbReference>
<dbReference type="InterPro" id="IPR028082">
    <property type="entry name" value="Peripla_BP_I"/>
</dbReference>
<comment type="caution">
    <text evidence="2">The sequence shown here is derived from an EMBL/GenBank/DDBJ whole genome shotgun (WGS) entry which is preliminary data.</text>
</comment>
<dbReference type="Gene3D" id="3.40.50.2300">
    <property type="match status" value="2"/>
</dbReference>
<protein>
    <submittedName>
        <fullName evidence="2">ABC transporter substrate-binding protein</fullName>
    </submittedName>
</protein>
<proteinExistence type="predicted"/>
<dbReference type="RefSeq" id="WP_289834971.1">
    <property type="nucleotide sequence ID" value="NZ_JAUEIQ010000001.1"/>
</dbReference>
<reference evidence="2" key="1">
    <citation type="submission" date="2023-06" db="EMBL/GenBank/DDBJ databases">
        <authorList>
            <person name="Zeman M."/>
            <person name="Kubasova T."/>
            <person name="Jahodarova E."/>
            <person name="Nykrynova M."/>
            <person name="Rychlik I."/>
        </authorList>
    </citation>
    <scope>NUCLEOTIDE SEQUENCE</scope>
    <source>
        <strain evidence="2">176_SSukc20</strain>
    </source>
</reference>
<dbReference type="PANTHER" id="PTHR35271:SF1">
    <property type="entry name" value="ABC TRANSPORTER, SUBSTRATE-BINDING LIPOPROTEIN"/>
    <property type="match status" value="1"/>
</dbReference>
<feature type="chain" id="PRO_5045841468" evidence="1">
    <location>
        <begin position="22"/>
        <end position="337"/>
    </location>
</feature>